<evidence type="ECO:0000259" key="4">
    <source>
        <dbReference type="Pfam" id="PF13193"/>
    </source>
</evidence>
<dbReference type="InterPro" id="IPR020845">
    <property type="entry name" value="AMP-binding_CS"/>
</dbReference>
<proteinExistence type="inferred from homology"/>
<accession>A0A7W0C7D9</accession>
<name>A0A7W0C7D9_9BACT</name>
<dbReference type="PANTHER" id="PTHR43767:SF10">
    <property type="entry name" value="SURFACTIN SYNTHASE SUBUNIT 1"/>
    <property type="match status" value="1"/>
</dbReference>
<reference evidence="5 6" key="1">
    <citation type="submission" date="2020-07" db="EMBL/GenBank/DDBJ databases">
        <title>Genomic Encyclopedia of Type Strains, Phase IV (KMG-IV): sequencing the most valuable type-strain genomes for metagenomic binning, comparative biology and taxonomic classification.</title>
        <authorList>
            <person name="Goeker M."/>
        </authorList>
    </citation>
    <scope>NUCLEOTIDE SEQUENCE [LARGE SCALE GENOMIC DNA]</scope>
    <source>
        <strain evidence="5 6">DSM 17721</strain>
    </source>
</reference>
<protein>
    <submittedName>
        <fullName evidence="5">Long-chain acyl-CoA synthetase</fullName>
        <ecNumber evidence="5">6.2.1.3</ecNumber>
    </submittedName>
</protein>
<dbReference type="InterPro" id="IPR050237">
    <property type="entry name" value="ATP-dep_AMP-bd_enzyme"/>
</dbReference>
<dbReference type="GO" id="GO:0004467">
    <property type="term" value="F:long-chain fatty acid-CoA ligase activity"/>
    <property type="evidence" value="ECO:0007669"/>
    <property type="project" value="UniProtKB-EC"/>
</dbReference>
<dbReference type="EMBL" id="JACDUS010000002">
    <property type="protein sequence ID" value="MBA2880531.1"/>
    <property type="molecule type" value="Genomic_DNA"/>
</dbReference>
<dbReference type="Proteomes" id="UP000525298">
    <property type="component" value="Unassembled WGS sequence"/>
</dbReference>
<evidence type="ECO:0000313" key="6">
    <source>
        <dbReference type="Proteomes" id="UP000525298"/>
    </source>
</evidence>
<evidence type="ECO:0000256" key="2">
    <source>
        <dbReference type="ARBA" id="ARBA00022598"/>
    </source>
</evidence>
<keyword evidence="2 5" id="KW-0436">Ligase</keyword>
<gene>
    <name evidence="5" type="ORF">HNR65_000849</name>
</gene>
<dbReference type="SUPFAM" id="SSF56801">
    <property type="entry name" value="Acetyl-CoA synthetase-like"/>
    <property type="match status" value="1"/>
</dbReference>
<dbReference type="PANTHER" id="PTHR43767">
    <property type="entry name" value="LONG-CHAIN-FATTY-ACID--COA LIGASE"/>
    <property type="match status" value="1"/>
</dbReference>
<dbReference type="InterPro" id="IPR045851">
    <property type="entry name" value="AMP-bd_C_sf"/>
</dbReference>
<comment type="similarity">
    <text evidence="1">Belongs to the ATP-dependent AMP-binding enzyme family.</text>
</comment>
<organism evidence="5 6">
    <name type="scientific">Desulfosalsimonas propionicica</name>
    <dbReference type="NCBI Taxonomy" id="332175"/>
    <lineage>
        <taxon>Bacteria</taxon>
        <taxon>Pseudomonadati</taxon>
        <taxon>Thermodesulfobacteriota</taxon>
        <taxon>Desulfobacteria</taxon>
        <taxon>Desulfobacterales</taxon>
        <taxon>Desulfosalsimonadaceae</taxon>
        <taxon>Desulfosalsimonas</taxon>
    </lineage>
</organism>
<feature type="domain" description="AMP-dependent synthetase/ligase" evidence="3">
    <location>
        <begin position="70"/>
        <end position="453"/>
    </location>
</feature>
<dbReference type="PROSITE" id="PS00455">
    <property type="entry name" value="AMP_BINDING"/>
    <property type="match status" value="1"/>
</dbReference>
<dbReference type="Gene3D" id="3.30.300.30">
    <property type="match status" value="1"/>
</dbReference>
<keyword evidence="6" id="KW-1185">Reference proteome</keyword>
<dbReference type="FunFam" id="3.30.300.30:FF:000008">
    <property type="entry name" value="2,3-dihydroxybenzoate-AMP ligase"/>
    <property type="match status" value="1"/>
</dbReference>
<dbReference type="InterPro" id="IPR000873">
    <property type="entry name" value="AMP-dep_synth/lig_dom"/>
</dbReference>
<dbReference type="InterPro" id="IPR042099">
    <property type="entry name" value="ANL_N_sf"/>
</dbReference>
<dbReference type="EC" id="6.2.1.3" evidence="5"/>
<dbReference type="Pfam" id="PF13193">
    <property type="entry name" value="AMP-binding_C"/>
    <property type="match status" value="1"/>
</dbReference>
<evidence type="ECO:0000256" key="1">
    <source>
        <dbReference type="ARBA" id="ARBA00006432"/>
    </source>
</evidence>
<dbReference type="AlphaFoldDB" id="A0A7W0C7D9"/>
<comment type="caution">
    <text evidence="5">The sequence shown here is derived from an EMBL/GenBank/DDBJ whole genome shotgun (WGS) entry which is preliminary data.</text>
</comment>
<dbReference type="Gene3D" id="3.40.50.12780">
    <property type="entry name" value="N-terminal domain of ligase-like"/>
    <property type="match status" value="1"/>
</dbReference>
<feature type="domain" description="AMP-binding enzyme C-terminal" evidence="4">
    <location>
        <begin position="504"/>
        <end position="581"/>
    </location>
</feature>
<evidence type="ECO:0000313" key="5">
    <source>
        <dbReference type="EMBL" id="MBA2880531.1"/>
    </source>
</evidence>
<sequence>MTAQMPPRFQQGSAFFDTALYHCYRQMNYPEAWLDEGLAYAPKDAYVISHPTWFFEAMPPVPEISIYELFSRTAANRGDDTAVIFLDKAASYRQLQRMIGQYAALLKDLGIEKGDVVAAMLPNSIQHIIAFYGAAMIGAVHTPVNIMYQAEEVAYQIRDAGARAVLILDLLADRVQPLVEDNTLKQVITTHIRDWAADDAVVSNTLKMFWDIPKSRVPGALDFFSTIEKYRPLTAPAAVDARTETALLLYTAGTTGKSKGVIETHFNLVFNSLTHTHAFRAWGDHEVNFSIMPMFHTAGYFLHLLPTLYQGGTVIPVPMFDLADAFRLIETNKVNVIFAPPTFFIAMMSNPELIGSHDLTSLAVTIGCGAPVPVAVQNRWQETTGVKLVNGWGMTETNSGGIISIPGIKEKDDAIGIPVFSEVKIVDEKANIVGRNQEGEICYRGLQLARGYLNKPAETIAAFMPNGWFHTGDRGYVDEADFVHFVDRIKDLIVASGYNIAPVEVEDVLYRHPGVAEAAVVGIADTYRGETVKAVIAPKPEYKDRITEQEIIDLCKAHLATFKVPRTVEFRDSLPKNAVGKILRRMLRQT</sequence>
<dbReference type="InterPro" id="IPR025110">
    <property type="entry name" value="AMP-bd_C"/>
</dbReference>
<evidence type="ECO:0000259" key="3">
    <source>
        <dbReference type="Pfam" id="PF00501"/>
    </source>
</evidence>
<dbReference type="Pfam" id="PF00501">
    <property type="entry name" value="AMP-binding"/>
    <property type="match status" value="1"/>
</dbReference>
<dbReference type="RefSeq" id="WP_181550206.1">
    <property type="nucleotide sequence ID" value="NZ_JACDUS010000002.1"/>
</dbReference>